<organism evidence="3 4">
    <name type="scientific">Debaryomyces hansenii (strain ATCC 36239 / CBS 767 / BCRC 21394 / JCM 1990 / NBRC 0083 / IGC 2968)</name>
    <name type="common">Yeast</name>
    <name type="synonym">Torulaspora hansenii</name>
    <dbReference type="NCBI Taxonomy" id="284592"/>
    <lineage>
        <taxon>Eukaryota</taxon>
        <taxon>Fungi</taxon>
        <taxon>Dikarya</taxon>
        <taxon>Ascomycota</taxon>
        <taxon>Saccharomycotina</taxon>
        <taxon>Pichiomycetes</taxon>
        <taxon>Debaryomycetaceae</taxon>
        <taxon>Debaryomyces</taxon>
    </lineage>
</organism>
<dbReference type="PANTHER" id="PTHR21354">
    <property type="entry name" value="ZINC FINGER PROTEIN 511"/>
    <property type="match status" value="1"/>
</dbReference>
<name>Q6BL85_DEBHA</name>
<dbReference type="GeneID" id="2904163"/>
<keyword evidence="1" id="KW-0479">Metal-binding</keyword>
<gene>
    <name evidence="3" type="ordered locus">DEHA2F15532g</name>
</gene>
<reference evidence="3 4" key="1">
    <citation type="journal article" date="2004" name="Nature">
        <title>Genome evolution in yeasts.</title>
        <authorList>
            <consortium name="Genolevures"/>
            <person name="Dujon B."/>
            <person name="Sherman D."/>
            <person name="Fischer G."/>
            <person name="Durrens P."/>
            <person name="Casaregola S."/>
            <person name="Lafontaine I."/>
            <person name="de Montigny J."/>
            <person name="Marck C."/>
            <person name="Neuveglise C."/>
            <person name="Talla E."/>
            <person name="Goffard N."/>
            <person name="Frangeul L."/>
            <person name="Aigle M."/>
            <person name="Anthouard V."/>
            <person name="Babour A."/>
            <person name="Barbe V."/>
            <person name="Barnay S."/>
            <person name="Blanchin S."/>
            <person name="Beckerich J.M."/>
            <person name="Beyne E."/>
            <person name="Bleykasten C."/>
            <person name="Boisrame A."/>
            <person name="Boyer J."/>
            <person name="Cattolico L."/>
            <person name="Confanioleri F."/>
            <person name="de Daruvar A."/>
            <person name="Despons L."/>
            <person name="Fabre E."/>
            <person name="Fairhead C."/>
            <person name="Ferry-Dumazet H."/>
            <person name="Groppi A."/>
            <person name="Hantraye F."/>
            <person name="Hennequin C."/>
            <person name="Jauniaux N."/>
            <person name="Joyet P."/>
            <person name="Kachouri R."/>
            <person name="Kerrest A."/>
            <person name="Koszul R."/>
            <person name="Lemaire M."/>
            <person name="Lesur I."/>
            <person name="Ma L."/>
            <person name="Muller H."/>
            <person name="Nicaud J.M."/>
            <person name="Nikolski M."/>
            <person name="Oztas S."/>
            <person name="Ozier-Kalogeropoulos O."/>
            <person name="Pellenz S."/>
            <person name="Potier S."/>
            <person name="Richard G.F."/>
            <person name="Straub M.L."/>
            <person name="Suleau A."/>
            <person name="Swennene D."/>
            <person name="Tekaia F."/>
            <person name="Wesolowski-Louvel M."/>
            <person name="Westhof E."/>
            <person name="Wirth B."/>
            <person name="Zeniou-Meyer M."/>
            <person name="Zivanovic I."/>
            <person name="Bolotin-Fukuhara M."/>
            <person name="Thierry A."/>
            <person name="Bouchier C."/>
            <person name="Caudron B."/>
            <person name="Scarpelli C."/>
            <person name="Gaillardin C."/>
            <person name="Weissenbach J."/>
            <person name="Wincker P."/>
            <person name="Souciet J.L."/>
        </authorList>
    </citation>
    <scope>NUCLEOTIDE SEQUENCE [LARGE SCALE GENOMIC DNA]</scope>
    <source>
        <strain evidence="4">ATCC 36239 / CBS 767 / BCRC 21394 / JCM 1990 / NBRC 0083 / IGC 2968</strain>
    </source>
</reference>
<evidence type="ECO:0000259" key="2">
    <source>
        <dbReference type="PROSITE" id="PS50157"/>
    </source>
</evidence>
<keyword evidence="1" id="KW-0863">Zinc-finger</keyword>
<dbReference type="STRING" id="284592.Q6BL85"/>
<dbReference type="OMA" id="YNFNIIY"/>
<evidence type="ECO:0000256" key="1">
    <source>
        <dbReference type="PROSITE-ProRule" id="PRU00042"/>
    </source>
</evidence>
<dbReference type="PANTHER" id="PTHR21354:SF0">
    <property type="entry name" value="ZINC FINGER PROTEIN 511"/>
    <property type="match status" value="1"/>
</dbReference>
<dbReference type="SMART" id="SM00355">
    <property type="entry name" value="ZnF_C2H2"/>
    <property type="match status" value="3"/>
</dbReference>
<dbReference type="HOGENOM" id="CLU_092647_3_2_1"/>
<dbReference type="VEuPathDB" id="FungiDB:DEHA2F15532g"/>
<feature type="domain" description="C2H2-type" evidence="2">
    <location>
        <begin position="56"/>
        <end position="79"/>
    </location>
</feature>
<dbReference type="OrthoDB" id="18440at2759"/>
<keyword evidence="1" id="KW-0862">Zinc</keyword>
<dbReference type="Proteomes" id="UP000000599">
    <property type="component" value="Chromosome F"/>
</dbReference>
<dbReference type="GO" id="GO:0008270">
    <property type="term" value="F:zinc ion binding"/>
    <property type="evidence" value="ECO:0007669"/>
    <property type="project" value="UniProtKB-KW"/>
</dbReference>
<evidence type="ECO:0000313" key="4">
    <source>
        <dbReference type="Proteomes" id="UP000000599"/>
    </source>
</evidence>
<sequence>MSKRPRRESDVEYNEEQVLTSRGTVINCSIPPCHSNPISFNDYLAYEAHIVDTHNFLCLECQKKFPSETFLDIHIDENHNPFFQISKEKGEKVYKCFQYSLTGGCKKICIDRRKRRLHMIDKHAYPRNFNFGVVDSGIDPKKPSLLK</sequence>
<accession>Q6BL85</accession>
<dbReference type="AlphaFoldDB" id="Q6BL85"/>
<dbReference type="PROSITE" id="PS00028">
    <property type="entry name" value="ZINC_FINGER_C2H2_1"/>
    <property type="match status" value="1"/>
</dbReference>
<dbReference type="InterPro" id="IPR013087">
    <property type="entry name" value="Znf_C2H2_type"/>
</dbReference>
<proteinExistence type="predicted"/>
<dbReference type="InParanoid" id="Q6BL85"/>
<dbReference type="RefSeq" id="XP_461036.1">
    <property type="nucleotide sequence ID" value="XM_461036.1"/>
</dbReference>
<evidence type="ECO:0000313" key="3">
    <source>
        <dbReference type="EMBL" id="CAG89406.1"/>
    </source>
</evidence>
<dbReference type="PROSITE" id="PS50157">
    <property type="entry name" value="ZINC_FINGER_C2H2_2"/>
    <property type="match status" value="1"/>
</dbReference>
<dbReference type="EMBL" id="CR382138">
    <property type="protein sequence ID" value="CAG89406.1"/>
    <property type="molecule type" value="Genomic_DNA"/>
</dbReference>
<dbReference type="eggNOG" id="KOG4173">
    <property type="taxonomic scope" value="Eukaryota"/>
</dbReference>
<dbReference type="InterPro" id="IPR039258">
    <property type="entry name" value="ZNF511"/>
</dbReference>
<protein>
    <submittedName>
        <fullName evidence="3">DEHA2F15532p</fullName>
    </submittedName>
</protein>
<keyword evidence="4" id="KW-1185">Reference proteome</keyword>
<dbReference type="KEGG" id="dha:DEHA2F15532g"/>